<reference evidence="1 2" key="1">
    <citation type="submission" date="2020-12" db="EMBL/GenBank/DDBJ databases">
        <title>Revised draft genomes of Rhodomicrobium vannielii ATCC 17100 and Rhodomicrobium udaipurense JA643.</title>
        <authorList>
            <person name="Conners E.M."/>
            <person name="Davenport E.J."/>
            <person name="Bose A."/>
        </authorList>
    </citation>
    <scope>NUCLEOTIDE SEQUENCE [LARGE SCALE GENOMIC DNA]</scope>
    <source>
        <strain evidence="1 2">JA643</strain>
    </source>
</reference>
<keyword evidence="2" id="KW-1185">Reference proteome</keyword>
<comment type="caution">
    <text evidence="1">The sequence shown here is derived from an EMBL/GenBank/DDBJ whole genome shotgun (WGS) entry which is preliminary data.</text>
</comment>
<dbReference type="RefSeq" id="WP_037237514.1">
    <property type="nucleotide sequence ID" value="NZ_JAEMUK010000018.1"/>
</dbReference>
<gene>
    <name evidence="1" type="ORF">JDN41_09690</name>
</gene>
<proteinExistence type="predicted"/>
<evidence type="ECO:0000313" key="1">
    <source>
        <dbReference type="EMBL" id="MBJ7543833.1"/>
    </source>
</evidence>
<dbReference type="AlphaFoldDB" id="A0A8I1GFU2"/>
<organism evidence="1 2">
    <name type="scientific">Rhodomicrobium udaipurense</name>
    <dbReference type="NCBI Taxonomy" id="1202716"/>
    <lineage>
        <taxon>Bacteria</taxon>
        <taxon>Pseudomonadati</taxon>
        <taxon>Pseudomonadota</taxon>
        <taxon>Alphaproteobacteria</taxon>
        <taxon>Hyphomicrobiales</taxon>
        <taxon>Hyphomicrobiaceae</taxon>
        <taxon>Rhodomicrobium</taxon>
    </lineage>
</organism>
<evidence type="ECO:0008006" key="3">
    <source>
        <dbReference type="Google" id="ProtNLM"/>
    </source>
</evidence>
<sequence length="326" mass="36795">MDSPSASISRDWPDIPYPEWKDTAATLQLWMQIVGKVRLALTPWLNHSWQVPLYVTSRGLDTSPIPYGARTFDIAFDFQDHVLTIATSEGSRRELKLEPQTVADFQARLMETLGRLNIAVNIYEIPSEIPNAIPFRDDRIHRAYDRDAAHRFWRALVQADRVFKLFRTGFIGKCSPVHFFWGSFDLAVTRFSGRRAPLHPGGMPGVSDDVTREAYSHEVSSAGFWPGGNGIDYPAFYSYAYPTPDDFKHQPVEPDAAFFSDALGEFLLPYDAVRTAADPDSTLLVFLQSSYEAAATTARWDREALECPLGQPGVPRPLDGRRHWKA</sequence>
<dbReference type="InterPro" id="IPR046038">
    <property type="entry name" value="DUF5996"/>
</dbReference>
<protein>
    <recommendedName>
        <fullName evidence="3">Ava_C0101 and related proteins</fullName>
    </recommendedName>
</protein>
<accession>A0A8I1GFU2</accession>
<dbReference type="EMBL" id="JAEMUK010000018">
    <property type="protein sequence ID" value="MBJ7543833.1"/>
    <property type="molecule type" value="Genomic_DNA"/>
</dbReference>
<name>A0A8I1GFU2_9HYPH</name>
<dbReference type="Proteomes" id="UP000623250">
    <property type="component" value="Unassembled WGS sequence"/>
</dbReference>
<evidence type="ECO:0000313" key="2">
    <source>
        <dbReference type="Proteomes" id="UP000623250"/>
    </source>
</evidence>
<dbReference type="Pfam" id="PF19459">
    <property type="entry name" value="DUF5996"/>
    <property type="match status" value="1"/>
</dbReference>